<keyword evidence="4" id="KW-1185">Reference proteome</keyword>
<keyword evidence="1" id="KW-1133">Transmembrane helix</keyword>
<evidence type="ECO:0000259" key="2">
    <source>
        <dbReference type="PROSITE" id="PS51832"/>
    </source>
</evidence>
<organism evidence="3 4">
    <name type="scientific">Caldanaerobius fijiensis DSM 17918</name>
    <dbReference type="NCBI Taxonomy" id="1121256"/>
    <lineage>
        <taxon>Bacteria</taxon>
        <taxon>Bacillati</taxon>
        <taxon>Bacillota</taxon>
        <taxon>Clostridia</taxon>
        <taxon>Thermoanaerobacterales</taxon>
        <taxon>Thermoanaerobacteraceae</taxon>
        <taxon>Caldanaerobius</taxon>
    </lineage>
</organism>
<feature type="transmembrane region" description="Helical" evidence="1">
    <location>
        <begin position="142"/>
        <end position="169"/>
    </location>
</feature>
<keyword evidence="1" id="KW-0812">Transmembrane</keyword>
<dbReference type="SMART" id="SM00471">
    <property type="entry name" value="HDc"/>
    <property type="match status" value="1"/>
</dbReference>
<gene>
    <name evidence="3" type="ORF">SAMN02746089_02735</name>
</gene>
<dbReference type="SUPFAM" id="SSF109604">
    <property type="entry name" value="HD-domain/PDEase-like"/>
    <property type="match status" value="1"/>
</dbReference>
<dbReference type="RefSeq" id="WP_073346561.1">
    <property type="nucleotide sequence ID" value="NZ_FQVH01000061.1"/>
</dbReference>
<dbReference type="STRING" id="1121256.SAMN02746089_02735"/>
<dbReference type="AlphaFoldDB" id="A0A1M5FDB5"/>
<reference evidence="3 4" key="1">
    <citation type="submission" date="2016-11" db="EMBL/GenBank/DDBJ databases">
        <authorList>
            <person name="Jaros S."/>
            <person name="Januszkiewicz K."/>
            <person name="Wedrychowicz H."/>
        </authorList>
    </citation>
    <scope>NUCLEOTIDE SEQUENCE [LARGE SCALE GENOMIC DNA]</scope>
    <source>
        <strain evidence="3 4">DSM 17918</strain>
    </source>
</reference>
<dbReference type="InterPro" id="IPR048430">
    <property type="entry name" value="MASE9"/>
</dbReference>
<feature type="transmembrane region" description="Helical" evidence="1">
    <location>
        <begin position="59"/>
        <end position="88"/>
    </location>
</feature>
<dbReference type="OrthoDB" id="10822at2"/>
<accession>A0A1M5FDB5</accession>
<feature type="transmembrane region" description="Helical" evidence="1">
    <location>
        <begin position="109"/>
        <end position="130"/>
    </location>
</feature>
<name>A0A1M5FDB5_9THEO</name>
<dbReference type="Proteomes" id="UP000184088">
    <property type="component" value="Unassembled WGS sequence"/>
</dbReference>
<evidence type="ECO:0000313" key="4">
    <source>
        <dbReference type="Proteomes" id="UP000184088"/>
    </source>
</evidence>
<dbReference type="InterPro" id="IPR006675">
    <property type="entry name" value="HDIG_dom"/>
</dbReference>
<proteinExistence type="predicted"/>
<protein>
    <submittedName>
        <fullName evidence="3">HDIG domain-containing protein</fullName>
    </submittedName>
</protein>
<feature type="transmembrane region" description="Helical" evidence="1">
    <location>
        <begin position="6"/>
        <end position="26"/>
    </location>
</feature>
<dbReference type="InterPro" id="IPR003607">
    <property type="entry name" value="HD/PDEase_dom"/>
</dbReference>
<dbReference type="CDD" id="cd00077">
    <property type="entry name" value="HDc"/>
    <property type="match status" value="1"/>
</dbReference>
<dbReference type="Pfam" id="PF13487">
    <property type="entry name" value="HD_5"/>
    <property type="match status" value="1"/>
</dbReference>
<dbReference type="NCBIfam" id="TIGR00277">
    <property type="entry name" value="HDIG"/>
    <property type="match status" value="1"/>
</dbReference>
<dbReference type="Pfam" id="PF20972">
    <property type="entry name" value="MASE9"/>
    <property type="match status" value="1"/>
</dbReference>
<dbReference type="PROSITE" id="PS51832">
    <property type="entry name" value="HD_GYP"/>
    <property type="match status" value="1"/>
</dbReference>
<sequence>MLNKKVRLYILFVTICGVLFIYYSLLQIDYNRWVDIVLFGALAALAESSPIYISKEVTLSVAFAIDLMAIVLLGPYKGALVAVLGYALKVDKVDHSKIVHIFNRPLYKSLFNISQIALSTGAGGIAYILLGGIIGKQIIPNYLVPAIIGGLVYYVLNSLIISYLITLLNEKPFLYVWRKDFKWTQSDMLFLIFVGIIMASSFVQYGYISLALFFVPLVMIRYTFKLYMDSKQSYYETINVLIKALEAKDRYTAGHSKSVEKITRLLCKEFGVSEYLTEKVQIAALLHDIGKIGIPENILNKPGKLTESEYNVIKYHPVYGYEILKDVAGLKDICLWIRYHHERFDGKGYPDGKKGYEIPLESQILSIADVFDALVSDRPYRKAFSQDEAYKIIVESSEKQFSPDVIKAFKRAYEKHKEDFKHDF</sequence>
<feature type="domain" description="HD-GYP" evidence="2">
    <location>
        <begin position="230"/>
        <end position="424"/>
    </location>
</feature>
<keyword evidence="1" id="KW-0472">Membrane</keyword>
<dbReference type="EMBL" id="FQVH01000061">
    <property type="protein sequence ID" value="SHF89524.1"/>
    <property type="molecule type" value="Genomic_DNA"/>
</dbReference>
<dbReference type="Gene3D" id="1.10.3210.10">
    <property type="entry name" value="Hypothetical protein af1432"/>
    <property type="match status" value="1"/>
</dbReference>
<evidence type="ECO:0000256" key="1">
    <source>
        <dbReference type="SAM" id="Phobius"/>
    </source>
</evidence>
<evidence type="ECO:0000313" key="3">
    <source>
        <dbReference type="EMBL" id="SHF89524.1"/>
    </source>
</evidence>
<dbReference type="PANTHER" id="PTHR43155">
    <property type="entry name" value="CYCLIC DI-GMP PHOSPHODIESTERASE PA4108-RELATED"/>
    <property type="match status" value="1"/>
</dbReference>
<dbReference type="InterPro" id="IPR037522">
    <property type="entry name" value="HD_GYP_dom"/>
</dbReference>